<evidence type="ECO:0000313" key="1">
    <source>
        <dbReference type="EMBL" id="GFU47065.1"/>
    </source>
</evidence>
<gene>
    <name evidence="1" type="ORF">NPIL_685191</name>
</gene>
<dbReference type="AlphaFoldDB" id="A0A8X6QWG4"/>
<accession>A0A8X6QWG4</accession>
<protein>
    <submittedName>
        <fullName evidence="1">Uncharacterized protein</fullName>
    </submittedName>
</protein>
<proteinExistence type="predicted"/>
<name>A0A8X6QWG4_NEPPI</name>
<organism evidence="1 2">
    <name type="scientific">Nephila pilipes</name>
    <name type="common">Giant wood spider</name>
    <name type="synonym">Nephila maculata</name>
    <dbReference type="NCBI Taxonomy" id="299642"/>
    <lineage>
        <taxon>Eukaryota</taxon>
        <taxon>Metazoa</taxon>
        <taxon>Ecdysozoa</taxon>
        <taxon>Arthropoda</taxon>
        <taxon>Chelicerata</taxon>
        <taxon>Arachnida</taxon>
        <taxon>Araneae</taxon>
        <taxon>Araneomorphae</taxon>
        <taxon>Entelegynae</taxon>
        <taxon>Araneoidea</taxon>
        <taxon>Nephilidae</taxon>
        <taxon>Nephila</taxon>
    </lineage>
</organism>
<dbReference type="EMBL" id="BMAW01086378">
    <property type="protein sequence ID" value="GFU47065.1"/>
    <property type="molecule type" value="Genomic_DNA"/>
</dbReference>
<evidence type="ECO:0000313" key="2">
    <source>
        <dbReference type="Proteomes" id="UP000887013"/>
    </source>
</evidence>
<keyword evidence="2" id="KW-1185">Reference proteome</keyword>
<comment type="caution">
    <text evidence="1">The sequence shown here is derived from an EMBL/GenBank/DDBJ whole genome shotgun (WGS) entry which is preliminary data.</text>
</comment>
<dbReference type="Proteomes" id="UP000887013">
    <property type="component" value="Unassembled WGS sequence"/>
</dbReference>
<reference evidence="1" key="1">
    <citation type="submission" date="2020-08" db="EMBL/GenBank/DDBJ databases">
        <title>Multicomponent nature underlies the extraordinary mechanical properties of spider dragline silk.</title>
        <authorList>
            <person name="Kono N."/>
            <person name="Nakamura H."/>
            <person name="Mori M."/>
            <person name="Yoshida Y."/>
            <person name="Ohtoshi R."/>
            <person name="Malay A.D."/>
            <person name="Moran D.A.P."/>
            <person name="Tomita M."/>
            <person name="Numata K."/>
            <person name="Arakawa K."/>
        </authorList>
    </citation>
    <scope>NUCLEOTIDE SEQUENCE</scope>
</reference>
<sequence length="88" mass="10364">MSYGKTHHKRCNSRVRLARSMYNRRYRSLYPKHALLGKTLAIESTSKMLENHKNEKKKGIRYASRYYPVEMIAQESEKGRETLQGVDS</sequence>